<comment type="caution">
    <text evidence="1">The sequence shown here is derived from an EMBL/GenBank/DDBJ whole genome shotgun (WGS) entry which is preliminary data.</text>
</comment>
<evidence type="ECO:0000313" key="2">
    <source>
        <dbReference type="Proteomes" id="UP000600363"/>
    </source>
</evidence>
<protein>
    <submittedName>
        <fullName evidence="1">Uncharacterized protein</fullName>
    </submittedName>
</protein>
<evidence type="ECO:0000313" key="1">
    <source>
        <dbReference type="EMBL" id="HIH69872.1"/>
    </source>
</evidence>
<organism evidence="1 2">
    <name type="scientific">Methermicoccus shengliensis</name>
    <dbReference type="NCBI Taxonomy" id="660064"/>
    <lineage>
        <taxon>Archaea</taxon>
        <taxon>Methanobacteriati</taxon>
        <taxon>Methanobacteriota</taxon>
        <taxon>Stenosarchaea group</taxon>
        <taxon>Methanomicrobia</taxon>
        <taxon>Methanosarcinales</taxon>
        <taxon>Methermicoccaceae</taxon>
        <taxon>Methermicoccus</taxon>
    </lineage>
</organism>
<sequence length="120" mass="13991">MLCAEGKTLTRIEEAVRRLTPNRVGSILELDPYRIGELKKNEECTYISHLYFNKGVYRVLNRRTKEVEPFVVEVVKVEAATYDELVSEVGERLVDIELWRPVGRGEPIFFYLLKRMDVKG</sequence>
<dbReference type="RefSeq" id="WP_042686562.1">
    <property type="nucleotide sequence ID" value="NZ_DUIH01000014.1"/>
</dbReference>
<gene>
    <name evidence="1" type="ORF">HA299_04545</name>
</gene>
<dbReference type="Proteomes" id="UP000600363">
    <property type="component" value="Unassembled WGS sequence"/>
</dbReference>
<dbReference type="EMBL" id="DUIH01000014">
    <property type="protein sequence ID" value="HIH69872.1"/>
    <property type="molecule type" value="Genomic_DNA"/>
</dbReference>
<name>A0A832VXI0_9EURY</name>
<accession>A0A832VXI0</accession>
<reference evidence="1" key="1">
    <citation type="journal article" date="2020" name="bioRxiv">
        <title>A rank-normalized archaeal taxonomy based on genome phylogeny resolves widespread incomplete and uneven classifications.</title>
        <authorList>
            <person name="Rinke C."/>
            <person name="Chuvochina M."/>
            <person name="Mussig A.J."/>
            <person name="Chaumeil P.-A."/>
            <person name="Waite D.W."/>
            <person name="Whitman W.B."/>
            <person name="Parks D.H."/>
            <person name="Hugenholtz P."/>
        </authorList>
    </citation>
    <scope>NUCLEOTIDE SEQUENCE</scope>
    <source>
        <strain evidence="1">UBA12518</strain>
    </source>
</reference>
<proteinExistence type="predicted"/>
<dbReference type="AlphaFoldDB" id="A0A832VXI0"/>